<dbReference type="InterPro" id="IPR013103">
    <property type="entry name" value="RVT_2"/>
</dbReference>
<name>A0ABY9DJ57_VITVI</name>
<reference evidence="2 3" key="1">
    <citation type="journal article" date="2023" name="Hortic Res">
        <title>The complete reference genome for grapevine (Vitis vinifera L.) genetics and breeding.</title>
        <authorList>
            <person name="Shi X."/>
            <person name="Cao S."/>
            <person name="Wang X."/>
            <person name="Huang S."/>
            <person name="Wang Y."/>
            <person name="Liu Z."/>
            <person name="Liu W."/>
            <person name="Leng X."/>
            <person name="Peng Y."/>
            <person name="Wang N."/>
            <person name="Wang Y."/>
            <person name="Ma Z."/>
            <person name="Xu X."/>
            <person name="Zhang F."/>
            <person name="Xue H."/>
            <person name="Zhong H."/>
            <person name="Wang Y."/>
            <person name="Zhang K."/>
            <person name="Velt A."/>
            <person name="Avia K."/>
            <person name="Holtgrawe D."/>
            <person name="Grimplet J."/>
            <person name="Matus J.T."/>
            <person name="Ware D."/>
            <person name="Wu X."/>
            <person name="Wang H."/>
            <person name="Liu C."/>
            <person name="Fang Y."/>
            <person name="Rustenholz C."/>
            <person name="Cheng Z."/>
            <person name="Xiao H."/>
            <person name="Zhou Y."/>
        </authorList>
    </citation>
    <scope>NUCLEOTIDE SEQUENCE [LARGE SCALE GENOMIC DNA]</scope>
    <source>
        <strain evidence="3">cv. Pinot noir / PN40024</strain>
        <tissue evidence="2">Leaf</tissue>
    </source>
</reference>
<accession>A0ABY9DJ57</accession>
<feature type="domain" description="Reverse transcriptase Ty1/copia-type" evidence="1">
    <location>
        <begin position="1"/>
        <end position="208"/>
    </location>
</feature>
<dbReference type="Proteomes" id="UP001227230">
    <property type="component" value="Chromosome 16"/>
</dbReference>
<evidence type="ECO:0000313" key="2">
    <source>
        <dbReference type="EMBL" id="WKA07026.1"/>
    </source>
</evidence>
<proteinExistence type="predicted"/>
<dbReference type="Pfam" id="PF07727">
    <property type="entry name" value="RVT_2"/>
    <property type="match status" value="1"/>
</dbReference>
<protein>
    <recommendedName>
        <fullName evidence="1">Reverse transcriptase Ty1/copia-type domain-containing protein</fullName>
    </recommendedName>
</protein>
<gene>
    <name evidence="2" type="ORF">VitviT2T_024895</name>
</gene>
<dbReference type="InterPro" id="IPR043502">
    <property type="entry name" value="DNA/RNA_pol_sf"/>
</dbReference>
<organism evidence="2 3">
    <name type="scientific">Vitis vinifera</name>
    <name type="common">Grape</name>
    <dbReference type="NCBI Taxonomy" id="29760"/>
    <lineage>
        <taxon>Eukaryota</taxon>
        <taxon>Viridiplantae</taxon>
        <taxon>Streptophyta</taxon>
        <taxon>Embryophyta</taxon>
        <taxon>Tracheophyta</taxon>
        <taxon>Spermatophyta</taxon>
        <taxon>Magnoliopsida</taxon>
        <taxon>eudicotyledons</taxon>
        <taxon>Gunneridae</taxon>
        <taxon>Pentapetalae</taxon>
        <taxon>rosids</taxon>
        <taxon>Vitales</taxon>
        <taxon>Vitaceae</taxon>
        <taxon>Viteae</taxon>
        <taxon>Vitis</taxon>
    </lineage>
</organism>
<sequence>MVAKGYIQRPSFDFTKAFIPVIKLSTIRVVFTLALAQNWEIRQLDVNNAFLNGIIHEIVLMEQPSGFEKSKICVPLVCKLHRALYGLRQASRARFDKLKDSFLQLGFMSSKADQSLFLQFTSTLCIYLLVYVDDIIITRNNSLVISTLIFLLNKKFSLKDFGTLHYFLGIEVQHTENGGMLLSQEKYLTDILRKTKMVTTKAFSTPMVRGLILSAYQGEPIPYPKLYRSIVGALQYATITILEIFYNVNKKYLSLCTIH</sequence>
<evidence type="ECO:0000259" key="1">
    <source>
        <dbReference type="Pfam" id="PF07727"/>
    </source>
</evidence>
<dbReference type="SUPFAM" id="SSF56672">
    <property type="entry name" value="DNA/RNA polymerases"/>
    <property type="match status" value="1"/>
</dbReference>
<keyword evidence="3" id="KW-1185">Reference proteome</keyword>
<evidence type="ECO:0000313" key="3">
    <source>
        <dbReference type="Proteomes" id="UP001227230"/>
    </source>
</evidence>
<dbReference type="EMBL" id="CP126663">
    <property type="protein sequence ID" value="WKA07026.1"/>
    <property type="molecule type" value="Genomic_DNA"/>
</dbReference>